<name>A0A6N3CD48_9FIRM</name>
<dbReference type="RefSeq" id="WP_156635723.1">
    <property type="nucleotide sequence ID" value="NZ_CACRTL010000029.1"/>
</dbReference>
<evidence type="ECO:0000313" key="1">
    <source>
        <dbReference type="EMBL" id="VYU11847.1"/>
    </source>
</evidence>
<proteinExistence type="predicted"/>
<accession>A0A6N3CD48</accession>
<dbReference type="AlphaFoldDB" id="A0A6N3CD48"/>
<sequence>MDLVFKRYSSPFLLLDNLIENGRFLEFIMELLDMHEEEQIYELWLHKCFDKSYEEFKKGLKKQETDVEEVQSMDDERIGSIINDSFEILNNFKPC</sequence>
<gene>
    <name evidence="1" type="ORF">CRLFYP8_02994</name>
</gene>
<dbReference type="EMBL" id="CACRTL010000029">
    <property type="protein sequence ID" value="VYU11847.1"/>
    <property type="molecule type" value="Genomic_DNA"/>
</dbReference>
<organism evidence="1">
    <name type="scientific">Thomasclavelia ramosa</name>
    <dbReference type="NCBI Taxonomy" id="1547"/>
    <lineage>
        <taxon>Bacteria</taxon>
        <taxon>Bacillati</taxon>
        <taxon>Bacillota</taxon>
        <taxon>Erysipelotrichia</taxon>
        <taxon>Erysipelotrichales</taxon>
        <taxon>Coprobacillaceae</taxon>
        <taxon>Thomasclavelia</taxon>
    </lineage>
</organism>
<reference evidence="1" key="1">
    <citation type="submission" date="2019-11" db="EMBL/GenBank/DDBJ databases">
        <authorList>
            <person name="Feng L."/>
        </authorList>
    </citation>
    <scope>NUCLEOTIDE SEQUENCE</scope>
    <source>
        <strain evidence="1">CramosumLFYP8</strain>
    </source>
</reference>
<protein>
    <submittedName>
        <fullName evidence="1">Uncharacterized protein</fullName>
    </submittedName>
</protein>